<accession>A0A4Z1JQ06</accession>
<protein>
    <submittedName>
        <fullName evidence="1">Uncharacterized protein</fullName>
    </submittedName>
</protein>
<organism evidence="1 2">
    <name type="scientific">Botrytis elliptica</name>
    <dbReference type="NCBI Taxonomy" id="278938"/>
    <lineage>
        <taxon>Eukaryota</taxon>
        <taxon>Fungi</taxon>
        <taxon>Dikarya</taxon>
        <taxon>Ascomycota</taxon>
        <taxon>Pezizomycotina</taxon>
        <taxon>Leotiomycetes</taxon>
        <taxon>Helotiales</taxon>
        <taxon>Sclerotiniaceae</taxon>
        <taxon>Botrytis</taxon>
    </lineage>
</organism>
<dbReference type="EMBL" id="PQXM01000186">
    <property type="protein sequence ID" value="TGO75869.1"/>
    <property type="molecule type" value="Genomic_DNA"/>
</dbReference>
<proteinExistence type="predicted"/>
<reference evidence="1 2" key="1">
    <citation type="submission" date="2017-12" db="EMBL/GenBank/DDBJ databases">
        <title>Comparative genomics of Botrytis spp.</title>
        <authorList>
            <person name="Valero-Jimenez C.A."/>
            <person name="Tapia P."/>
            <person name="Veloso J."/>
            <person name="Silva-Moreno E."/>
            <person name="Staats M."/>
            <person name="Valdes J.H."/>
            <person name="Van Kan J.A.L."/>
        </authorList>
    </citation>
    <scope>NUCLEOTIDE SEQUENCE [LARGE SCALE GENOMIC DNA]</scope>
    <source>
        <strain evidence="1 2">Be9601</strain>
    </source>
</reference>
<keyword evidence="2" id="KW-1185">Reference proteome</keyword>
<comment type="caution">
    <text evidence="1">The sequence shown here is derived from an EMBL/GenBank/DDBJ whole genome shotgun (WGS) entry which is preliminary data.</text>
</comment>
<gene>
    <name evidence="1" type="ORF">BELL_0187g00020</name>
</gene>
<dbReference type="AlphaFoldDB" id="A0A4Z1JQ06"/>
<evidence type="ECO:0000313" key="2">
    <source>
        <dbReference type="Proteomes" id="UP000297229"/>
    </source>
</evidence>
<evidence type="ECO:0000313" key="1">
    <source>
        <dbReference type="EMBL" id="TGO75869.1"/>
    </source>
</evidence>
<name>A0A4Z1JQ06_9HELO</name>
<dbReference type="Proteomes" id="UP000297229">
    <property type="component" value="Unassembled WGS sequence"/>
</dbReference>
<sequence length="117" mass="12821">MPSIGRPTMFHTRQSCTDYQTSTQTHATEGVKLAWARTQNISPRHNANILSQHTARTGQVSGINTINTISDGSGVYSRIEVYDVSSLRSVVEICGLLFTMASKGYTGMDSSFFQPES</sequence>